<name>A0A921LS30_9ACTN</name>
<gene>
    <name evidence="3" type="ORF">K8U80_09850</name>
</gene>
<feature type="region of interest" description="Disordered" evidence="1">
    <location>
        <begin position="1"/>
        <end position="40"/>
    </location>
</feature>
<comment type="caution">
    <text evidence="3">The sequence shown here is derived from an EMBL/GenBank/DDBJ whole genome shotgun (WGS) entry which is preliminary data.</text>
</comment>
<protein>
    <submittedName>
        <fullName evidence="3">DUF2273 domain-containing protein</fullName>
    </submittedName>
</protein>
<reference evidence="3" key="1">
    <citation type="journal article" date="2021" name="PeerJ">
        <title>Extensive microbial diversity within the chicken gut microbiome revealed by metagenomics and culture.</title>
        <authorList>
            <person name="Gilroy R."/>
            <person name="Ravi A."/>
            <person name="Getino M."/>
            <person name="Pursley I."/>
            <person name="Horton D.L."/>
            <person name="Alikhan N.F."/>
            <person name="Baker D."/>
            <person name="Gharbi K."/>
            <person name="Hall N."/>
            <person name="Watson M."/>
            <person name="Adriaenssens E.M."/>
            <person name="Foster-Nyarko E."/>
            <person name="Jarju S."/>
            <person name="Secka A."/>
            <person name="Antonio M."/>
            <person name="Oren A."/>
            <person name="Chaudhuri R.R."/>
            <person name="La Ragione R."/>
            <person name="Hildebrand F."/>
            <person name="Pallen M.J."/>
        </authorList>
    </citation>
    <scope>NUCLEOTIDE SEQUENCE</scope>
    <source>
        <strain evidence="3">ChiGjej2B2-7701</strain>
    </source>
</reference>
<feature type="transmembrane region" description="Helical" evidence="2">
    <location>
        <begin position="72"/>
        <end position="100"/>
    </location>
</feature>
<evidence type="ECO:0000256" key="2">
    <source>
        <dbReference type="SAM" id="Phobius"/>
    </source>
</evidence>
<sequence length="128" mass="13360">MSDTVHSGAKKAAPKLTIEQEPMADDQAASASDASSEQAAQARSALGDQAVGFIKGLGASLWAYADTHHYTVLYGFIGFVLAVLILTIGLWSTIVIAVFAGVGATLGQIRDGDNGIVNFFSRLFGGKR</sequence>
<dbReference type="InterPro" id="IPR018730">
    <property type="entry name" value="DUF2273"/>
</dbReference>
<evidence type="ECO:0000256" key="1">
    <source>
        <dbReference type="SAM" id="MobiDB-lite"/>
    </source>
</evidence>
<keyword evidence="2" id="KW-0472">Membrane</keyword>
<dbReference type="Pfam" id="PF10031">
    <property type="entry name" value="DUF2273"/>
    <property type="match status" value="1"/>
</dbReference>
<organism evidence="3 4">
    <name type="scientific">Collinsella ihumii</name>
    <dbReference type="NCBI Taxonomy" id="1720204"/>
    <lineage>
        <taxon>Bacteria</taxon>
        <taxon>Bacillati</taxon>
        <taxon>Actinomycetota</taxon>
        <taxon>Coriobacteriia</taxon>
        <taxon>Coriobacteriales</taxon>
        <taxon>Coriobacteriaceae</taxon>
        <taxon>Collinsella</taxon>
    </lineage>
</organism>
<keyword evidence="2" id="KW-0812">Transmembrane</keyword>
<dbReference type="Proteomes" id="UP000746751">
    <property type="component" value="Unassembled WGS sequence"/>
</dbReference>
<keyword evidence="2" id="KW-1133">Transmembrane helix</keyword>
<feature type="compositionally biased region" description="Low complexity" evidence="1">
    <location>
        <begin position="25"/>
        <end position="40"/>
    </location>
</feature>
<accession>A0A921LS30</accession>
<dbReference type="EMBL" id="DYVF01000058">
    <property type="protein sequence ID" value="HJG31677.1"/>
    <property type="molecule type" value="Genomic_DNA"/>
</dbReference>
<evidence type="ECO:0000313" key="3">
    <source>
        <dbReference type="EMBL" id="HJG31677.1"/>
    </source>
</evidence>
<reference evidence="3" key="2">
    <citation type="submission" date="2021-09" db="EMBL/GenBank/DDBJ databases">
        <authorList>
            <person name="Gilroy R."/>
        </authorList>
    </citation>
    <scope>NUCLEOTIDE SEQUENCE</scope>
    <source>
        <strain evidence="3">ChiGjej2B2-7701</strain>
    </source>
</reference>
<evidence type="ECO:0000313" key="4">
    <source>
        <dbReference type="Proteomes" id="UP000746751"/>
    </source>
</evidence>
<proteinExistence type="predicted"/>
<dbReference type="AlphaFoldDB" id="A0A921LS30"/>